<reference evidence="3 4" key="1">
    <citation type="submission" date="2015-11" db="EMBL/GenBank/DDBJ databases">
        <title>Exploring the genomic traits of fungus-feeding bacterial genus Collimonas.</title>
        <authorList>
            <person name="Song C."/>
            <person name="Schmidt R."/>
            <person name="de Jager V."/>
            <person name="Krzyzanowska D."/>
            <person name="Jongedijk E."/>
            <person name="Cankar K."/>
            <person name="Beekwilder J."/>
            <person name="van Veen A."/>
            <person name="de Boer W."/>
            <person name="van Veen J.A."/>
            <person name="Garbeva P."/>
        </authorList>
    </citation>
    <scope>NUCLEOTIDE SEQUENCE [LARGE SCALE GENOMIC DNA]</scope>
    <source>
        <strain evidence="3 4">Ter91</strain>
    </source>
</reference>
<name>A0A127Q5Z0_9BURK</name>
<gene>
    <name evidence="3" type="ORF">CPter91_3144</name>
</gene>
<dbReference type="PROSITE" id="PS51257">
    <property type="entry name" value="PROKAR_LIPOPROTEIN"/>
    <property type="match status" value="1"/>
</dbReference>
<keyword evidence="1" id="KW-0732">Signal</keyword>
<dbReference type="GO" id="GO:0030288">
    <property type="term" value="C:outer membrane-bounded periplasmic space"/>
    <property type="evidence" value="ECO:0007669"/>
    <property type="project" value="InterPro"/>
</dbReference>
<evidence type="ECO:0000313" key="3">
    <source>
        <dbReference type="EMBL" id="AMP05479.1"/>
    </source>
</evidence>
<accession>A0A127Q5Z0</accession>
<dbReference type="Pfam" id="PF00345">
    <property type="entry name" value="PapD_N"/>
    <property type="match status" value="1"/>
</dbReference>
<dbReference type="Gene3D" id="2.60.40.10">
    <property type="entry name" value="Immunoglobulins"/>
    <property type="match status" value="1"/>
</dbReference>
<evidence type="ECO:0000313" key="4">
    <source>
        <dbReference type="Proteomes" id="UP000074561"/>
    </source>
</evidence>
<dbReference type="InterPro" id="IPR050643">
    <property type="entry name" value="Periplasmic_pilus_chap"/>
</dbReference>
<sequence>MLNKWRQLLAAALCAGATATACAASFNVNPIGFDLTTERSSGVLQIRNTGEQPVRIQVQAVDWSTDGSKEVLSDTDALLLNPPIFSIEPGQLQFLRFGLRRPENSASEKSYRLLIDEVPQAGSQGPGLRTLLRVSIPVFITPKIRQEKISWQLKRVAGALLLSAANEGNVHSKINQLRLSNGDDKDALQINAPAYVLPGQRKEWPLANGKIRDGAVRLHILTDKGEIEEHLTLEADQVSSR</sequence>
<dbReference type="SUPFAM" id="SSF49354">
    <property type="entry name" value="PapD-like"/>
    <property type="match status" value="1"/>
</dbReference>
<dbReference type="InterPro" id="IPR016147">
    <property type="entry name" value="Pili_assmbl_chaperone_N"/>
</dbReference>
<dbReference type="InterPro" id="IPR008962">
    <property type="entry name" value="PapD-like_sf"/>
</dbReference>
<dbReference type="RefSeq" id="WP_167595175.1">
    <property type="nucleotide sequence ID" value="NZ_CP013234.1"/>
</dbReference>
<dbReference type="InterPro" id="IPR013783">
    <property type="entry name" value="Ig-like_fold"/>
</dbReference>
<protein>
    <submittedName>
        <fullName evidence="3">Gram-negative pili assembly chaperone, N-terminal domain protein</fullName>
    </submittedName>
</protein>
<dbReference type="PANTHER" id="PTHR30251">
    <property type="entry name" value="PILUS ASSEMBLY CHAPERONE"/>
    <property type="match status" value="1"/>
</dbReference>
<dbReference type="AlphaFoldDB" id="A0A127Q5Z0"/>
<dbReference type="KEGG" id="cpra:CPter91_3144"/>
<dbReference type="GO" id="GO:0071555">
    <property type="term" value="P:cell wall organization"/>
    <property type="evidence" value="ECO:0007669"/>
    <property type="project" value="InterPro"/>
</dbReference>
<evidence type="ECO:0000259" key="2">
    <source>
        <dbReference type="Pfam" id="PF00345"/>
    </source>
</evidence>
<dbReference type="PANTHER" id="PTHR30251:SF4">
    <property type="entry name" value="SLR1668 PROTEIN"/>
    <property type="match status" value="1"/>
</dbReference>
<feature type="signal peptide" evidence="1">
    <location>
        <begin position="1"/>
        <end position="23"/>
    </location>
</feature>
<dbReference type="Proteomes" id="UP000074561">
    <property type="component" value="Chromosome"/>
</dbReference>
<feature type="domain" description="Pili assembly chaperone N-terminal" evidence="2">
    <location>
        <begin position="33"/>
        <end position="143"/>
    </location>
</feature>
<feature type="chain" id="PRO_5007277566" evidence="1">
    <location>
        <begin position="24"/>
        <end position="241"/>
    </location>
</feature>
<dbReference type="PATRIC" id="fig|279113.9.peg.3108"/>
<dbReference type="EMBL" id="CP013234">
    <property type="protein sequence ID" value="AMP05479.1"/>
    <property type="molecule type" value="Genomic_DNA"/>
</dbReference>
<dbReference type="STRING" id="279113.CPter91_3144"/>
<organism evidence="3 4">
    <name type="scientific">Collimonas pratensis</name>
    <dbReference type="NCBI Taxonomy" id="279113"/>
    <lineage>
        <taxon>Bacteria</taxon>
        <taxon>Pseudomonadati</taxon>
        <taxon>Pseudomonadota</taxon>
        <taxon>Betaproteobacteria</taxon>
        <taxon>Burkholderiales</taxon>
        <taxon>Oxalobacteraceae</taxon>
        <taxon>Collimonas</taxon>
    </lineage>
</organism>
<proteinExistence type="predicted"/>
<evidence type="ECO:0000256" key="1">
    <source>
        <dbReference type="SAM" id="SignalP"/>
    </source>
</evidence>